<reference evidence="3 4" key="1">
    <citation type="submission" date="2017-06" db="EMBL/GenBank/DDBJ databases">
        <authorList>
            <person name="Kim H.J."/>
            <person name="Triplett B.A."/>
        </authorList>
    </citation>
    <scope>NUCLEOTIDE SEQUENCE [LARGE SCALE GENOMIC DNA]</scope>
    <source>
        <strain evidence="3 4">DSM 14713</strain>
    </source>
</reference>
<keyword evidence="4" id="KW-1185">Reference proteome</keyword>
<organism evidence="3 4">
    <name type="scientific">Melittangium boletus DSM 14713</name>
    <dbReference type="NCBI Taxonomy" id="1294270"/>
    <lineage>
        <taxon>Bacteria</taxon>
        <taxon>Pseudomonadati</taxon>
        <taxon>Myxococcota</taxon>
        <taxon>Myxococcia</taxon>
        <taxon>Myxococcales</taxon>
        <taxon>Cystobacterineae</taxon>
        <taxon>Archangiaceae</taxon>
        <taxon>Melittangium</taxon>
    </lineage>
</organism>
<sequence>MSNTTIRFANKNAALFVDDVKARVAAYFEETGRSRNADRRMLFKTLVLLGGSVGVYAAILSGAFGPWAMLGLSVLLGVGMAGIGFSVAHDALHGAYSGNARVNRWLGYTFDLVGANGYMWKITHNVIHHTYTNIPGVDEDLTVSPLLRLSPGAPRTPIHRWQHVYCWFAYSLSTLNWVFVKDYQQFLKRDIGPYKDKKHSRREWTILVASKLFAYFWMIVLPLAVLPITWWQFAVGFLAMHLTAGIILGVIFQLAHVVEGIAYPAPDSSGQMEHAWLVHELHTTSNFAARNKWLSWFIGGLNYQIEHHLFPQVCSVHYPALSPLVRAAAEAHGIPYNYHPTLRAAMGSHYAMLKQLGRARPTPAVPPVMDPGGRAALR</sequence>
<proteinExistence type="predicted"/>
<keyword evidence="1" id="KW-0812">Transmembrane</keyword>
<dbReference type="Proteomes" id="UP000217289">
    <property type="component" value="Chromosome"/>
</dbReference>
<dbReference type="EMBL" id="CP022163">
    <property type="protein sequence ID" value="ATB27577.1"/>
    <property type="molecule type" value="Genomic_DNA"/>
</dbReference>
<evidence type="ECO:0000313" key="4">
    <source>
        <dbReference type="Proteomes" id="UP000217289"/>
    </source>
</evidence>
<gene>
    <name evidence="3" type="ORF">MEBOL_001021</name>
</gene>
<name>A0A250I8W4_9BACT</name>
<feature type="transmembrane region" description="Helical" evidence="1">
    <location>
        <begin position="204"/>
        <end position="224"/>
    </location>
</feature>
<feature type="domain" description="Fatty acid desaturase" evidence="2">
    <location>
        <begin position="67"/>
        <end position="338"/>
    </location>
</feature>
<dbReference type="CDD" id="cd03506">
    <property type="entry name" value="Delta6-FADS-like"/>
    <property type="match status" value="1"/>
</dbReference>
<dbReference type="GO" id="GO:0016020">
    <property type="term" value="C:membrane"/>
    <property type="evidence" value="ECO:0007669"/>
    <property type="project" value="TreeGrafter"/>
</dbReference>
<dbReference type="KEGG" id="mbd:MEBOL_001021"/>
<dbReference type="OrthoDB" id="104711at2"/>
<dbReference type="InterPro" id="IPR012171">
    <property type="entry name" value="Fatty_acid_desaturase"/>
</dbReference>
<evidence type="ECO:0000313" key="3">
    <source>
        <dbReference type="EMBL" id="ATB27577.1"/>
    </source>
</evidence>
<feature type="transmembrane region" description="Helical" evidence="1">
    <location>
        <begin position="67"/>
        <end position="88"/>
    </location>
</feature>
<evidence type="ECO:0000259" key="2">
    <source>
        <dbReference type="Pfam" id="PF00487"/>
    </source>
</evidence>
<keyword evidence="1" id="KW-0472">Membrane</keyword>
<protein>
    <submittedName>
        <fullName evidence="3">Fatty acid desaturase</fullName>
    </submittedName>
</protein>
<dbReference type="Pfam" id="PF00487">
    <property type="entry name" value="FA_desaturase"/>
    <property type="match status" value="1"/>
</dbReference>
<accession>A0A250I8W4</accession>
<feature type="transmembrane region" description="Helical" evidence="1">
    <location>
        <begin position="41"/>
        <end position="61"/>
    </location>
</feature>
<dbReference type="InterPro" id="IPR005804">
    <property type="entry name" value="FA_desaturase_dom"/>
</dbReference>
<dbReference type="PANTHER" id="PTHR19353:SF19">
    <property type="entry name" value="DELTA(5) FATTY ACID DESATURASE C-RELATED"/>
    <property type="match status" value="1"/>
</dbReference>
<dbReference type="AlphaFoldDB" id="A0A250I8W4"/>
<dbReference type="RefSeq" id="WP_095976364.1">
    <property type="nucleotide sequence ID" value="NZ_CP022163.1"/>
</dbReference>
<evidence type="ECO:0000256" key="1">
    <source>
        <dbReference type="SAM" id="Phobius"/>
    </source>
</evidence>
<keyword evidence="1" id="KW-1133">Transmembrane helix</keyword>
<dbReference type="PANTHER" id="PTHR19353">
    <property type="entry name" value="FATTY ACID DESATURASE 2"/>
    <property type="match status" value="1"/>
</dbReference>
<dbReference type="GO" id="GO:0008610">
    <property type="term" value="P:lipid biosynthetic process"/>
    <property type="evidence" value="ECO:0007669"/>
    <property type="project" value="UniProtKB-ARBA"/>
</dbReference>
<dbReference type="GO" id="GO:0016717">
    <property type="term" value="F:oxidoreductase activity, acting on paired donors, with oxidation of a pair of donors resulting in the reduction of molecular oxygen to two molecules of water"/>
    <property type="evidence" value="ECO:0007669"/>
    <property type="project" value="TreeGrafter"/>
</dbReference>
<dbReference type="PIRSF" id="PIRSF015921">
    <property type="entry name" value="FA_sphinglp_des"/>
    <property type="match status" value="1"/>
</dbReference>
<feature type="transmembrane region" description="Helical" evidence="1">
    <location>
        <begin position="230"/>
        <end position="252"/>
    </location>
</feature>